<feature type="region of interest" description="Disordered" evidence="8">
    <location>
        <begin position="281"/>
        <end position="317"/>
    </location>
</feature>
<evidence type="ECO:0000256" key="7">
    <source>
        <dbReference type="SAM" id="Coils"/>
    </source>
</evidence>
<dbReference type="InterPro" id="IPR011009">
    <property type="entry name" value="Kinase-like_dom_sf"/>
</dbReference>
<dbReference type="OrthoDB" id="111294at2"/>
<keyword evidence="7" id="KW-0175">Coiled coil</keyword>
<evidence type="ECO:0000256" key="4">
    <source>
        <dbReference type="ARBA" id="ARBA00022741"/>
    </source>
</evidence>
<evidence type="ECO:0000256" key="6">
    <source>
        <dbReference type="ARBA" id="ARBA00022840"/>
    </source>
</evidence>
<dbReference type="CDD" id="cd14014">
    <property type="entry name" value="STKc_PknB_like"/>
    <property type="match status" value="1"/>
</dbReference>
<dbReference type="PROSITE" id="PS00108">
    <property type="entry name" value="PROTEIN_KINASE_ST"/>
    <property type="match status" value="1"/>
</dbReference>
<evidence type="ECO:0000256" key="1">
    <source>
        <dbReference type="ARBA" id="ARBA00012513"/>
    </source>
</evidence>
<reference evidence="10 11" key="1">
    <citation type="submission" date="2018-12" db="EMBL/GenBank/DDBJ databases">
        <title>Sequencing of bacterial isolates from soil warming experiment in Harvard Forest, Massachusetts, USA.</title>
        <authorList>
            <person name="Deangelis K."/>
        </authorList>
    </citation>
    <scope>NUCLEOTIDE SEQUENCE [LARGE SCALE GENOMIC DNA]</scope>
    <source>
        <strain evidence="10 11">EB153</strain>
    </source>
</reference>
<evidence type="ECO:0000259" key="9">
    <source>
        <dbReference type="PROSITE" id="PS50011"/>
    </source>
</evidence>
<feature type="region of interest" description="Disordered" evidence="8">
    <location>
        <begin position="358"/>
        <end position="414"/>
    </location>
</feature>
<evidence type="ECO:0000256" key="3">
    <source>
        <dbReference type="ARBA" id="ARBA00022679"/>
    </source>
</evidence>
<keyword evidence="5 10" id="KW-0418">Kinase</keyword>
<feature type="coiled-coil region" evidence="7">
    <location>
        <begin position="429"/>
        <end position="456"/>
    </location>
</feature>
<dbReference type="AlphaFoldDB" id="A0A3R9P9H8"/>
<evidence type="ECO:0000313" key="10">
    <source>
        <dbReference type="EMBL" id="RSL16627.1"/>
    </source>
</evidence>
<evidence type="ECO:0000256" key="8">
    <source>
        <dbReference type="SAM" id="MobiDB-lite"/>
    </source>
</evidence>
<protein>
    <recommendedName>
        <fullName evidence="1">non-specific serine/threonine protein kinase</fullName>
        <ecNumber evidence="1">2.7.11.1</ecNumber>
    </recommendedName>
</protein>
<keyword evidence="3" id="KW-0808">Transferase</keyword>
<dbReference type="PANTHER" id="PTHR43289">
    <property type="entry name" value="MITOGEN-ACTIVATED PROTEIN KINASE KINASE KINASE 20-RELATED"/>
    <property type="match status" value="1"/>
</dbReference>
<keyword evidence="2" id="KW-0723">Serine/threonine-protein kinase</keyword>
<dbReference type="RefSeq" id="WP_125485206.1">
    <property type="nucleotide sequence ID" value="NZ_RSDW01000001.1"/>
</dbReference>
<feature type="domain" description="Protein kinase" evidence="9">
    <location>
        <begin position="12"/>
        <end position="270"/>
    </location>
</feature>
<evidence type="ECO:0000313" key="11">
    <source>
        <dbReference type="Proteomes" id="UP000269669"/>
    </source>
</evidence>
<proteinExistence type="predicted"/>
<dbReference type="GO" id="GO:0004674">
    <property type="term" value="F:protein serine/threonine kinase activity"/>
    <property type="evidence" value="ECO:0007669"/>
    <property type="project" value="UniProtKB-KW"/>
</dbReference>
<keyword evidence="11" id="KW-1185">Reference proteome</keyword>
<dbReference type="Gene3D" id="1.10.510.10">
    <property type="entry name" value="Transferase(Phosphotransferase) domain 1"/>
    <property type="match status" value="1"/>
</dbReference>
<organism evidence="10 11">
    <name type="scientific">Edaphobacter aggregans</name>
    <dbReference type="NCBI Taxonomy" id="570835"/>
    <lineage>
        <taxon>Bacteria</taxon>
        <taxon>Pseudomonadati</taxon>
        <taxon>Acidobacteriota</taxon>
        <taxon>Terriglobia</taxon>
        <taxon>Terriglobales</taxon>
        <taxon>Acidobacteriaceae</taxon>
        <taxon>Edaphobacter</taxon>
    </lineage>
</organism>
<evidence type="ECO:0000256" key="5">
    <source>
        <dbReference type="ARBA" id="ARBA00022777"/>
    </source>
</evidence>
<evidence type="ECO:0000256" key="2">
    <source>
        <dbReference type="ARBA" id="ARBA00022527"/>
    </source>
</evidence>
<comment type="caution">
    <text evidence="10">The sequence shown here is derived from an EMBL/GenBank/DDBJ whole genome shotgun (WGS) entry which is preliminary data.</text>
</comment>
<dbReference type="PROSITE" id="PS50011">
    <property type="entry name" value="PROTEIN_KINASE_DOM"/>
    <property type="match status" value="1"/>
</dbReference>
<keyword evidence="6" id="KW-0067">ATP-binding</keyword>
<dbReference type="PANTHER" id="PTHR43289:SF6">
    <property type="entry name" value="SERINE_THREONINE-PROTEIN KINASE NEKL-3"/>
    <property type="match status" value="1"/>
</dbReference>
<accession>A0A3R9P9H8</accession>
<dbReference type="InterPro" id="IPR008271">
    <property type="entry name" value="Ser/Thr_kinase_AS"/>
</dbReference>
<dbReference type="InterPro" id="IPR000719">
    <property type="entry name" value="Prot_kinase_dom"/>
</dbReference>
<dbReference type="EMBL" id="RSDW01000001">
    <property type="protein sequence ID" value="RSL16627.1"/>
    <property type="molecule type" value="Genomic_DNA"/>
</dbReference>
<dbReference type="FunFam" id="1.10.510.10:FF:000021">
    <property type="entry name" value="Serine/threonine protein kinase"/>
    <property type="match status" value="1"/>
</dbReference>
<sequence length="521" mass="56392">MAFEPGKRVGDYEVIELLGTGGMGHVYRARNIISNRIEALKILLPDLSADREFADRFLSEIRTLASLDHPNIALLHTAFQADDQLIMVMEYVKGNTLEQRACLSPMTTSTTVHYISQALYALSYAHVRSVIHRDIKPANLMVTSNSVVKLMDFGIAKKVDVNLTRTGTTIGSFYYMSPEQVNGSKVDARSDLYSTGIVLYELLAGRRPFESDSTYGVLDKQLHATPQPPIELNPALPPQLNAIILKALAKDPAERFQTADAFRDALKPFCTATQTYSAAPTTFAAPAPPPPPPQSTDYPPFQPVSMPQPNAASPNVPIARSSNKPLWIATGAIAAMLALVVVATTVPRLLKAHASEAAPAATQPAAIPPSTQQESTPAPPPTEQPAATSDLTSEPHQAPPRQPYQGSTSPQAGATATQVIAPQLPPPTAQPSEAEVEQLQERLIQLDARAQTVDRAIAQLRHQQEADGLGLRNDMETADAKLNSYMQVARQDMQLSKTASAQLSMDKAEAEIETLEKFLGR</sequence>
<dbReference type="SMART" id="SM00220">
    <property type="entry name" value="S_TKc"/>
    <property type="match status" value="1"/>
</dbReference>
<name>A0A3R9P9H8_9BACT</name>
<dbReference type="Proteomes" id="UP000269669">
    <property type="component" value="Unassembled WGS sequence"/>
</dbReference>
<dbReference type="EC" id="2.7.11.1" evidence="1"/>
<keyword evidence="4" id="KW-0547">Nucleotide-binding</keyword>
<gene>
    <name evidence="10" type="ORF">EDE15_2148</name>
</gene>
<dbReference type="Pfam" id="PF00069">
    <property type="entry name" value="Pkinase"/>
    <property type="match status" value="1"/>
</dbReference>
<dbReference type="Gene3D" id="3.30.200.20">
    <property type="entry name" value="Phosphorylase Kinase, domain 1"/>
    <property type="match status" value="1"/>
</dbReference>
<feature type="compositionally biased region" description="Low complexity" evidence="8">
    <location>
        <begin position="358"/>
        <end position="376"/>
    </location>
</feature>
<dbReference type="SUPFAM" id="SSF56112">
    <property type="entry name" value="Protein kinase-like (PK-like)"/>
    <property type="match status" value="1"/>
</dbReference>
<dbReference type="GO" id="GO:0005524">
    <property type="term" value="F:ATP binding"/>
    <property type="evidence" value="ECO:0007669"/>
    <property type="project" value="UniProtKB-KW"/>
</dbReference>
<feature type="compositionally biased region" description="Polar residues" evidence="8">
    <location>
        <begin position="404"/>
        <end position="414"/>
    </location>
</feature>